<accession>A0A1B0FRE9</accession>
<dbReference type="VEuPathDB" id="VectorBase:GMOY006446"/>
<dbReference type="EMBL" id="CCAG010007332">
    <property type="status" value="NOT_ANNOTATED_CDS"/>
    <property type="molecule type" value="Genomic_DNA"/>
</dbReference>
<reference evidence="1" key="1">
    <citation type="submission" date="2020-05" db="UniProtKB">
        <authorList>
            <consortium name="EnsemblMetazoa"/>
        </authorList>
    </citation>
    <scope>IDENTIFICATION</scope>
    <source>
        <strain evidence="1">Yale</strain>
    </source>
</reference>
<sequence length="124" mass="14169">MTTFENQKALTIESLKAAHSYLEIARLRLCCPMIREVSGFAANFFHKDKLKTVIVADSLSVLKARRNPSTSRWSTINKLSNIITTPGEKIKILLLSTILSYIHPIYTKNSDFIFKNIKNFSEYV</sequence>
<keyword evidence="2" id="KW-1185">Reference proteome</keyword>
<protein>
    <submittedName>
        <fullName evidence="1">Uncharacterized protein</fullName>
    </submittedName>
</protein>
<proteinExistence type="predicted"/>
<evidence type="ECO:0000313" key="1">
    <source>
        <dbReference type="EnsemblMetazoa" id="GMOY006446-PA"/>
    </source>
</evidence>
<name>A0A1B0FRE9_GLOMM</name>
<dbReference type="AlphaFoldDB" id="A0A1B0FRE9"/>
<evidence type="ECO:0000313" key="2">
    <source>
        <dbReference type="Proteomes" id="UP000092444"/>
    </source>
</evidence>
<dbReference type="Proteomes" id="UP000092444">
    <property type="component" value="Unassembled WGS sequence"/>
</dbReference>
<organism evidence="1 2">
    <name type="scientific">Glossina morsitans morsitans</name>
    <name type="common">Savannah tsetse fly</name>
    <dbReference type="NCBI Taxonomy" id="37546"/>
    <lineage>
        <taxon>Eukaryota</taxon>
        <taxon>Metazoa</taxon>
        <taxon>Ecdysozoa</taxon>
        <taxon>Arthropoda</taxon>
        <taxon>Hexapoda</taxon>
        <taxon>Insecta</taxon>
        <taxon>Pterygota</taxon>
        <taxon>Neoptera</taxon>
        <taxon>Endopterygota</taxon>
        <taxon>Diptera</taxon>
        <taxon>Brachycera</taxon>
        <taxon>Muscomorpha</taxon>
        <taxon>Hippoboscoidea</taxon>
        <taxon>Glossinidae</taxon>
        <taxon>Glossina</taxon>
    </lineage>
</organism>
<dbReference type="EnsemblMetazoa" id="GMOY006446-RA">
    <property type="protein sequence ID" value="GMOY006446-PA"/>
    <property type="gene ID" value="GMOY006446"/>
</dbReference>